<dbReference type="InterPro" id="IPR036844">
    <property type="entry name" value="Hint_dom_sf"/>
</dbReference>
<dbReference type="Gene3D" id="2.160.20.20">
    <property type="match status" value="2"/>
</dbReference>
<reference evidence="2 3" key="1">
    <citation type="submission" date="2013-04" db="EMBL/GenBank/DDBJ databases">
        <title>The genome sequencing project of 58 acetic acid bacteria.</title>
        <authorList>
            <person name="Okamoto-Kainuma A."/>
            <person name="Ishikawa M."/>
            <person name="Umino S."/>
            <person name="Koizumi Y."/>
            <person name="Shiwa Y."/>
            <person name="Yoshikawa H."/>
            <person name="Matsutani M."/>
            <person name="Matsushita K."/>
        </authorList>
    </citation>
    <scope>NUCLEOTIDE SEQUENCE [LARGE SCALE GENOMIC DNA]</scope>
    <source>
        <strain evidence="2 3">NBRC 106555</strain>
    </source>
</reference>
<gene>
    <name evidence="2" type="ORF">AA106555_1890</name>
</gene>
<accession>A0ABQ0QS91</accession>
<dbReference type="InterPro" id="IPR012332">
    <property type="entry name" value="Autotransporter_pectin_lyase_C"/>
</dbReference>
<evidence type="ECO:0000313" key="3">
    <source>
        <dbReference type="Proteomes" id="UP001062632"/>
    </source>
</evidence>
<dbReference type="Pfam" id="PF13403">
    <property type="entry name" value="Hint_2"/>
    <property type="match status" value="1"/>
</dbReference>
<dbReference type="EMBL" id="BAQC01000082">
    <property type="protein sequence ID" value="GBR54980.1"/>
    <property type="molecule type" value="Genomic_DNA"/>
</dbReference>
<evidence type="ECO:0000313" key="2">
    <source>
        <dbReference type="EMBL" id="GBR54980.1"/>
    </source>
</evidence>
<keyword evidence="3" id="KW-1185">Reference proteome</keyword>
<dbReference type="InterPro" id="IPR028992">
    <property type="entry name" value="Hedgehog/Intein_dom"/>
</dbReference>
<feature type="domain" description="Hedgehog/Intein (Hint)" evidence="1">
    <location>
        <begin position="681"/>
        <end position="817"/>
    </location>
</feature>
<dbReference type="Gene3D" id="2.170.16.10">
    <property type="entry name" value="Hedgehog/Intein (Hint) domain"/>
    <property type="match status" value="1"/>
</dbReference>
<organism evidence="2 3">
    <name type="scientific">Neokomagataea thailandica NBRC 106555</name>
    <dbReference type="NCBI Taxonomy" id="1223520"/>
    <lineage>
        <taxon>Bacteria</taxon>
        <taxon>Pseudomonadati</taxon>
        <taxon>Pseudomonadota</taxon>
        <taxon>Alphaproteobacteria</taxon>
        <taxon>Acetobacterales</taxon>
        <taxon>Acetobacteraceae</taxon>
        <taxon>Neokomagataea</taxon>
    </lineage>
</organism>
<protein>
    <submittedName>
        <fullName evidence="2">Type I secretion target repeat protein</fullName>
    </submittedName>
</protein>
<comment type="caution">
    <text evidence="2">The sequence shown here is derived from an EMBL/GenBank/DDBJ whole genome shotgun (WGS) entry which is preliminary data.</text>
</comment>
<name>A0ABQ0QS91_9PROT</name>
<dbReference type="SUPFAM" id="SSF51294">
    <property type="entry name" value="Hedgehog/intein (Hint) domain"/>
    <property type="match status" value="1"/>
</dbReference>
<dbReference type="Proteomes" id="UP001062632">
    <property type="component" value="Unassembled WGS sequence"/>
</dbReference>
<proteinExistence type="predicted"/>
<evidence type="ECO:0000259" key="1">
    <source>
        <dbReference type="Pfam" id="PF13403"/>
    </source>
</evidence>
<sequence length="873" mass="88091">MSVSSSSDFYVSATQTSYTVSQGGIVAGTISGNPGSQYAQPGLQTISSGQALSGSTITGTSLTGTPYSDFTAIPLEVDASQNVLSGGAALDTTLSGINTPSAPARASQTLQSGAYASGTTLGDNASSTVSNGALTENVTLSGGLQLVSSGGVADNVTVSAGTLDLEKGTANTVTLIAGGNGTIIDNNGVLTSATVNSGTTLELTPNTTAHNITVNNGGTILLGSGASILDSLSIASGAVISLGMVANTGALSGQIVSSGTTITTPTGETVQTDTPLLEILSGGTVLNTLSVPYTTTPFQFHTASDGGVDLLTNFSLQSTPTYTNPVTGAIYALTSGSVVSGSVVNPPLLMPFETPPVIAGSQTISSGSAVSGSIISGASKEFYTNTPGVPTIAVPASQTVEAGGAALNTVISGAAFDTGLGMATATYYTTASASQVIESGGYASGTTIGLAASSVIESGAISENVAITGAIVPAGKYFDNQYASLAGTQIVSSGGVLNTATITSGGTLNIDGGTANNITTLSGYILQDSRYPNIGSTALATIIDNGGTLTNVSLISGTQLLVGSNTTVTNLTAMSGASISLNQNANILGNVNIDPRATILLQGAGATLSGISGTIVTQSTQFSTLFAASKVTSQAQNSGAVLNVLSNGTVINEIALPSATTPFSFQQAPSGSGVDLVIGTPCFCPGTHIMTPDGERLVEDLAIGDLVLTAGGKSRKIHWIGTRSYDPIFAFGNRDILPVKFTAGSLGDGLPKRDLTVSPLHAMFIDGYLVPALHLINDHTVVQIKNPKDIIAYIHIELETHDILLAEGSPTESFLDDGSRNMFHNAQSYEELYPNRPKTAALYCAPRLEGGTELARIQEKLFSLASSSRHRTA</sequence>
<dbReference type="RefSeq" id="WP_240775343.1">
    <property type="nucleotide sequence ID" value="NZ_BAQC01000082.1"/>
</dbReference>